<evidence type="ECO:0000256" key="3">
    <source>
        <dbReference type="ARBA" id="ARBA00023012"/>
    </source>
</evidence>
<evidence type="ECO:0000313" key="6">
    <source>
        <dbReference type="Proteomes" id="UP000295164"/>
    </source>
</evidence>
<organism evidence="5 6">
    <name type="scientific">Flaviaesturariibacter aridisoli</name>
    <dbReference type="NCBI Taxonomy" id="2545761"/>
    <lineage>
        <taxon>Bacteria</taxon>
        <taxon>Pseudomonadati</taxon>
        <taxon>Bacteroidota</taxon>
        <taxon>Chitinophagia</taxon>
        <taxon>Chitinophagales</taxon>
        <taxon>Chitinophagaceae</taxon>
        <taxon>Flaviaestuariibacter</taxon>
    </lineage>
</organism>
<dbReference type="NCBIfam" id="TIGR00229">
    <property type="entry name" value="sensory_box"/>
    <property type="match status" value="1"/>
</dbReference>
<protein>
    <submittedName>
        <fullName evidence="5">PAS domain S-box protein</fullName>
    </submittedName>
</protein>
<dbReference type="InterPro" id="IPR000014">
    <property type="entry name" value="PAS"/>
</dbReference>
<dbReference type="Pfam" id="PF08447">
    <property type="entry name" value="PAS_3"/>
    <property type="match status" value="1"/>
</dbReference>
<dbReference type="Gene3D" id="1.20.5.1930">
    <property type="match status" value="1"/>
</dbReference>
<dbReference type="InterPro" id="IPR050482">
    <property type="entry name" value="Sensor_HK_TwoCompSys"/>
</dbReference>
<keyword evidence="2" id="KW-0418">Kinase</keyword>
<evidence type="ECO:0000313" key="5">
    <source>
        <dbReference type="EMBL" id="TCZ68368.1"/>
    </source>
</evidence>
<keyword evidence="3" id="KW-0902">Two-component regulatory system</keyword>
<dbReference type="PANTHER" id="PTHR24421">
    <property type="entry name" value="NITRATE/NITRITE SENSOR PROTEIN NARX-RELATED"/>
    <property type="match status" value="1"/>
</dbReference>
<dbReference type="SUPFAM" id="SSF55785">
    <property type="entry name" value="PYP-like sensor domain (PAS domain)"/>
    <property type="match status" value="1"/>
</dbReference>
<gene>
    <name evidence="5" type="ORF">E0486_13875</name>
</gene>
<dbReference type="Gene3D" id="3.30.565.10">
    <property type="entry name" value="Histidine kinase-like ATPase, C-terminal domain"/>
    <property type="match status" value="1"/>
</dbReference>
<dbReference type="AlphaFoldDB" id="A0A4V2WMF7"/>
<dbReference type="PROSITE" id="PS50112">
    <property type="entry name" value="PAS"/>
    <property type="match status" value="1"/>
</dbReference>
<dbReference type="InterPro" id="IPR035965">
    <property type="entry name" value="PAS-like_dom_sf"/>
</dbReference>
<comment type="caution">
    <text evidence="5">The sequence shown here is derived from an EMBL/GenBank/DDBJ whole genome shotgun (WGS) entry which is preliminary data.</text>
</comment>
<keyword evidence="1" id="KW-0808">Transferase</keyword>
<evidence type="ECO:0000259" key="4">
    <source>
        <dbReference type="PROSITE" id="PS50112"/>
    </source>
</evidence>
<dbReference type="GO" id="GO:0000155">
    <property type="term" value="F:phosphorelay sensor kinase activity"/>
    <property type="evidence" value="ECO:0007669"/>
    <property type="project" value="InterPro"/>
</dbReference>
<sequence>MEGLAHRQPIAFLRRTFVLMFPLKTGDFDISSFFELTPDLVCIAGKDGYFKKINGAVRSKLEYSEEELLQSPIASFIHPDDQGLTHEKRQKLLEGEALINFQNRYRSKSGKVIWLHWTSVYFPEQEVVFAIAKDVTEKKLIEQEMEARYREFKSLARHFKQRMEKDRKYVALELHEELAQLASMIKMNMDWLESHTDALPEGARGRMEQVSKLSGRMVHTIREIAFSFSPGMLEDLGLKETLAVLCREFQVRKGIPCTFDCTLDPGLLTNEEAMDFFRICQDLFNNMDAGPRVAEVVICLEREQQQACLRVLMIRLQGDSTQPHPEPDLGGIRNRVASMNGQLSVAREGHSHWQMTVRVPLPLPVADDR</sequence>
<dbReference type="PANTHER" id="PTHR24421:SF58">
    <property type="entry name" value="SIGNAL TRANSDUCTION HISTIDINE-PROTEIN KINASE_PHOSPHATASE UHPB"/>
    <property type="match status" value="1"/>
</dbReference>
<dbReference type="InterPro" id="IPR011712">
    <property type="entry name" value="Sig_transdc_His_kin_sub3_dim/P"/>
</dbReference>
<dbReference type="InterPro" id="IPR013655">
    <property type="entry name" value="PAS_fold_3"/>
</dbReference>
<dbReference type="Proteomes" id="UP000295164">
    <property type="component" value="Unassembled WGS sequence"/>
</dbReference>
<dbReference type="InterPro" id="IPR036890">
    <property type="entry name" value="HATPase_C_sf"/>
</dbReference>
<name>A0A4V2WMF7_9BACT</name>
<dbReference type="CDD" id="cd00130">
    <property type="entry name" value="PAS"/>
    <property type="match status" value="1"/>
</dbReference>
<proteinExistence type="predicted"/>
<keyword evidence="6" id="KW-1185">Reference proteome</keyword>
<feature type="domain" description="PAS" evidence="4">
    <location>
        <begin position="26"/>
        <end position="96"/>
    </location>
</feature>
<reference evidence="5 6" key="1">
    <citation type="submission" date="2019-03" db="EMBL/GenBank/DDBJ databases">
        <authorList>
            <person name="Kim M.K.M."/>
        </authorList>
    </citation>
    <scope>NUCLEOTIDE SEQUENCE [LARGE SCALE GENOMIC DNA]</scope>
    <source>
        <strain evidence="5 6">17J68-15</strain>
    </source>
</reference>
<dbReference type="EMBL" id="SKFH01000027">
    <property type="protein sequence ID" value="TCZ68368.1"/>
    <property type="molecule type" value="Genomic_DNA"/>
</dbReference>
<accession>A0A4V2WMF7</accession>
<evidence type="ECO:0000256" key="1">
    <source>
        <dbReference type="ARBA" id="ARBA00022679"/>
    </source>
</evidence>
<dbReference type="OrthoDB" id="5522855at2"/>
<dbReference type="GO" id="GO:0046983">
    <property type="term" value="F:protein dimerization activity"/>
    <property type="evidence" value="ECO:0007669"/>
    <property type="project" value="InterPro"/>
</dbReference>
<dbReference type="SMART" id="SM00091">
    <property type="entry name" value="PAS"/>
    <property type="match status" value="1"/>
</dbReference>
<dbReference type="GO" id="GO:0016020">
    <property type="term" value="C:membrane"/>
    <property type="evidence" value="ECO:0007669"/>
    <property type="project" value="InterPro"/>
</dbReference>
<dbReference type="Gene3D" id="3.30.450.20">
    <property type="entry name" value="PAS domain"/>
    <property type="match status" value="1"/>
</dbReference>
<dbReference type="Pfam" id="PF07730">
    <property type="entry name" value="HisKA_3"/>
    <property type="match status" value="1"/>
</dbReference>
<evidence type="ECO:0000256" key="2">
    <source>
        <dbReference type="ARBA" id="ARBA00022777"/>
    </source>
</evidence>